<organism evidence="1 2">
    <name type="scientific">Pristionchus mayeri</name>
    <dbReference type="NCBI Taxonomy" id="1317129"/>
    <lineage>
        <taxon>Eukaryota</taxon>
        <taxon>Metazoa</taxon>
        <taxon>Ecdysozoa</taxon>
        <taxon>Nematoda</taxon>
        <taxon>Chromadorea</taxon>
        <taxon>Rhabditida</taxon>
        <taxon>Rhabditina</taxon>
        <taxon>Diplogasteromorpha</taxon>
        <taxon>Diplogasteroidea</taxon>
        <taxon>Neodiplogasteridae</taxon>
        <taxon>Pristionchus</taxon>
    </lineage>
</organism>
<dbReference type="InterPro" id="IPR028082">
    <property type="entry name" value="Peripla_BP_I"/>
</dbReference>
<evidence type="ECO:0000313" key="1">
    <source>
        <dbReference type="EMBL" id="GMR45271.1"/>
    </source>
</evidence>
<evidence type="ECO:0000313" key="2">
    <source>
        <dbReference type="Proteomes" id="UP001328107"/>
    </source>
</evidence>
<dbReference type="AlphaFoldDB" id="A0AAN5HYM6"/>
<proteinExistence type="predicted"/>
<name>A0AAN5HYM6_9BILA</name>
<accession>A0AAN5HYM6</accession>
<gene>
    <name evidence="1" type="ORF">PMAYCL1PPCAC_15466</name>
</gene>
<dbReference type="SUPFAM" id="SSF53822">
    <property type="entry name" value="Periplasmic binding protein-like I"/>
    <property type="match status" value="1"/>
</dbReference>
<sequence>MNPFLFFPISLAAAIRIGHLQRDPEERDVILACFPASNSSAKIVTLPACSSFSGVDNAAAMRYLHGVEAFIGANCVEEAAAISRLSERWSTPF</sequence>
<reference evidence="2" key="1">
    <citation type="submission" date="2022-10" db="EMBL/GenBank/DDBJ databases">
        <title>Genome assembly of Pristionchus species.</title>
        <authorList>
            <person name="Yoshida K."/>
            <person name="Sommer R.J."/>
        </authorList>
    </citation>
    <scope>NUCLEOTIDE SEQUENCE [LARGE SCALE GENOMIC DNA]</scope>
    <source>
        <strain evidence="2">RS5460</strain>
    </source>
</reference>
<keyword evidence="2" id="KW-1185">Reference proteome</keyword>
<dbReference type="Proteomes" id="UP001328107">
    <property type="component" value="Unassembled WGS sequence"/>
</dbReference>
<dbReference type="Gene3D" id="3.40.50.2300">
    <property type="match status" value="1"/>
</dbReference>
<feature type="non-terminal residue" evidence="1">
    <location>
        <position position="93"/>
    </location>
</feature>
<dbReference type="EMBL" id="BTRK01000004">
    <property type="protein sequence ID" value="GMR45271.1"/>
    <property type="molecule type" value="Genomic_DNA"/>
</dbReference>
<comment type="caution">
    <text evidence="1">The sequence shown here is derived from an EMBL/GenBank/DDBJ whole genome shotgun (WGS) entry which is preliminary data.</text>
</comment>
<protein>
    <submittedName>
        <fullName evidence="1">Uncharacterized protein</fullName>
    </submittedName>
</protein>